<evidence type="ECO:0000313" key="1">
    <source>
        <dbReference type="EMBL" id="CAA0084142.1"/>
    </source>
</evidence>
<dbReference type="PANTHER" id="PTHR35370">
    <property type="entry name" value="CYTOPLASMIC PROTEIN-RELATED-RELATED"/>
    <property type="match status" value="1"/>
</dbReference>
<gene>
    <name evidence="1" type="ORF">OPDIPICF_00629</name>
</gene>
<dbReference type="PANTHER" id="PTHR35370:SF1">
    <property type="entry name" value="TYPE VI SECRETION SYSTEM COMPONENT TSSF1"/>
    <property type="match status" value="1"/>
</dbReference>
<dbReference type="PIRSF" id="PIRSF028304">
    <property type="entry name" value="UCP028304"/>
    <property type="match status" value="1"/>
</dbReference>
<keyword evidence="2" id="KW-1185">Reference proteome</keyword>
<dbReference type="EMBL" id="CACSIO010000001">
    <property type="protein sequence ID" value="CAA0084142.1"/>
    <property type="molecule type" value="Genomic_DNA"/>
</dbReference>
<dbReference type="OrthoDB" id="9763676at2"/>
<dbReference type="AlphaFoldDB" id="A0A5S9N4D5"/>
<organism evidence="1 2">
    <name type="scientific">BD1-7 clade bacterium</name>
    <dbReference type="NCBI Taxonomy" id="2029982"/>
    <lineage>
        <taxon>Bacteria</taxon>
        <taxon>Pseudomonadati</taxon>
        <taxon>Pseudomonadota</taxon>
        <taxon>Gammaproteobacteria</taxon>
        <taxon>Cellvibrionales</taxon>
        <taxon>Spongiibacteraceae</taxon>
        <taxon>BD1-7 clade</taxon>
    </lineage>
</organism>
<name>A0A5S9N4D5_9GAMM</name>
<dbReference type="InterPro" id="IPR010272">
    <property type="entry name" value="T6SS_TssF"/>
</dbReference>
<dbReference type="Proteomes" id="UP000441399">
    <property type="component" value="Unassembled WGS sequence"/>
</dbReference>
<accession>A0A5S9N4D5</accession>
<reference evidence="1 2" key="1">
    <citation type="submission" date="2019-11" db="EMBL/GenBank/DDBJ databases">
        <authorList>
            <person name="Holert J."/>
        </authorList>
    </citation>
    <scope>NUCLEOTIDE SEQUENCE [LARGE SCALE GENOMIC DNA]</scope>
    <source>
        <strain evidence="1">SB11_3</strain>
    </source>
</reference>
<evidence type="ECO:0000313" key="2">
    <source>
        <dbReference type="Proteomes" id="UP000441399"/>
    </source>
</evidence>
<dbReference type="Pfam" id="PF05947">
    <property type="entry name" value="T6SS_TssF"/>
    <property type="match status" value="1"/>
</dbReference>
<protein>
    <recommendedName>
        <fullName evidence="3">Type VI secretion system protein ImpG</fullName>
    </recommendedName>
</protein>
<proteinExistence type="predicted"/>
<sequence length="594" mass="67604">MSESLLNYFDSELDFISKEAQLFAEMHPGAAKGLGLSKNSVDDPQITRLIESVALLNARLHKRLDDDYPEFTDSLLRLLFPHYLRPLPSFSMMEFIPDEDLNATQEIPAGTHFDAVTAEGQRIVMRTCCDTQVHPMKLSRVTGRLAPFDDNPHFSHLDGKAMIALEFETLDPSIPLSEITVPLLEFHLRGEGQSAERLYDKLLGGVREILVHDYNEYFRLDKELLQPAGFSDLQQVLPYTPRSFHGFKLMTEFFMYHDRYHSFTIDFDQVKDKFESSRAEVCIILDSLDVDLARSLSTEQIHLYTTPVVNLQPIIAEPLRASFNQPKYPVVLDASVPDELELFTIDRVVDRTEHKAHDVPELFNEKYHDNRPGLRWSLSQNVGENGTLNSALQIADLAHESAEQSSRLLHLHTTCTNADHAVQLGPGTPMQCRESISLSCEARLLRRPTHRVLVQQCQEDAWPLLAHLCFNYHALFGSDSPLDTLKTMLSIYNFNNDPRNQAYIDSLTSIDNEQIVAPTRINEKSCFTYGSRITVVINPERLGGYGVELIANLLDRFFACFSDANSFTQLIIMLDGTKTPYKTFPRRCGWKTML</sequence>
<dbReference type="NCBIfam" id="TIGR03359">
    <property type="entry name" value="VI_chp_6"/>
    <property type="match status" value="1"/>
</dbReference>
<evidence type="ECO:0008006" key="3">
    <source>
        <dbReference type="Google" id="ProtNLM"/>
    </source>
</evidence>